<keyword evidence="5 6" id="KW-0472">Membrane</keyword>
<dbReference type="PANTHER" id="PTHR37481:SF1">
    <property type="entry name" value="LIPOPOLYSACCHARIDE EXPORT SYSTEM PROTEIN LPTC"/>
    <property type="match status" value="1"/>
</dbReference>
<proteinExistence type="predicted"/>
<evidence type="ECO:0000256" key="2">
    <source>
        <dbReference type="ARBA" id="ARBA00022519"/>
    </source>
</evidence>
<evidence type="ECO:0000313" key="7">
    <source>
        <dbReference type="EMBL" id="HIS74192.1"/>
    </source>
</evidence>
<reference evidence="7" key="1">
    <citation type="submission" date="2020-10" db="EMBL/GenBank/DDBJ databases">
        <authorList>
            <person name="Gilroy R."/>
        </authorList>
    </citation>
    <scope>NUCLEOTIDE SEQUENCE</scope>
    <source>
        <strain evidence="7">CHK152-2871</strain>
    </source>
</reference>
<dbReference type="AlphaFoldDB" id="A0A9D1FI97"/>
<accession>A0A9D1FI97</accession>
<gene>
    <name evidence="7" type="primary">lptC</name>
    <name evidence="7" type="ORF">IAA86_04125</name>
</gene>
<evidence type="ECO:0000256" key="5">
    <source>
        <dbReference type="ARBA" id="ARBA00023136"/>
    </source>
</evidence>
<keyword evidence="4 6" id="KW-1133">Transmembrane helix</keyword>
<comment type="caution">
    <text evidence="7">The sequence shown here is derived from an EMBL/GenBank/DDBJ whole genome shotgun (WGS) entry which is preliminary data.</text>
</comment>
<dbReference type="EMBL" id="DVJQ01000034">
    <property type="protein sequence ID" value="HIS74192.1"/>
    <property type="molecule type" value="Genomic_DNA"/>
</dbReference>
<dbReference type="GO" id="GO:0030288">
    <property type="term" value="C:outer membrane-bounded periplasmic space"/>
    <property type="evidence" value="ECO:0007669"/>
    <property type="project" value="TreeGrafter"/>
</dbReference>
<keyword evidence="2" id="KW-0997">Cell inner membrane</keyword>
<dbReference type="PANTHER" id="PTHR37481">
    <property type="entry name" value="LIPOPOLYSACCHARIDE EXPORT SYSTEM PROTEIN LPTC"/>
    <property type="match status" value="1"/>
</dbReference>
<dbReference type="GO" id="GO:0015221">
    <property type="term" value="F:lipopolysaccharide transmembrane transporter activity"/>
    <property type="evidence" value="ECO:0007669"/>
    <property type="project" value="InterPro"/>
</dbReference>
<dbReference type="Proteomes" id="UP000886865">
    <property type="component" value="Unassembled WGS sequence"/>
</dbReference>
<dbReference type="InterPro" id="IPR026265">
    <property type="entry name" value="LptC"/>
</dbReference>
<organism evidence="7 8">
    <name type="scientific">Candidatus Galligastranaerophilus intestinavium</name>
    <dbReference type="NCBI Taxonomy" id="2840836"/>
    <lineage>
        <taxon>Bacteria</taxon>
        <taxon>Candidatus Galligastranaerophilus</taxon>
    </lineage>
</organism>
<evidence type="ECO:0000313" key="8">
    <source>
        <dbReference type="Proteomes" id="UP000886865"/>
    </source>
</evidence>
<name>A0A9D1FI97_9BACT</name>
<evidence type="ECO:0000256" key="6">
    <source>
        <dbReference type="SAM" id="Phobius"/>
    </source>
</evidence>
<dbReference type="GO" id="GO:0017089">
    <property type="term" value="F:glycolipid transfer activity"/>
    <property type="evidence" value="ECO:0007669"/>
    <property type="project" value="TreeGrafter"/>
</dbReference>
<evidence type="ECO:0000256" key="1">
    <source>
        <dbReference type="ARBA" id="ARBA00022475"/>
    </source>
</evidence>
<reference evidence="7" key="2">
    <citation type="journal article" date="2021" name="PeerJ">
        <title>Extensive microbial diversity within the chicken gut microbiome revealed by metagenomics and culture.</title>
        <authorList>
            <person name="Gilroy R."/>
            <person name="Ravi A."/>
            <person name="Getino M."/>
            <person name="Pursley I."/>
            <person name="Horton D.L."/>
            <person name="Alikhan N.F."/>
            <person name="Baker D."/>
            <person name="Gharbi K."/>
            <person name="Hall N."/>
            <person name="Watson M."/>
            <person name="Adriaenssens E.M."/>
            <person name="Foster-Nyarko E."/>
            <person name="Jarju S."/>
            <person name="Secka A."/>
            <person name="Antonio M."/>
            <person name="Oren A."/>
            <person name="Chaudhuri R.R."/>
            <person name="La Ragione R."/>
            <person name="Hildebrand F."/>
            <person name="Pallen M.J."/>
        </authorList>
    </citation>
    <scope>NUCLEOTIDE SEQUENCE</scope>
    <source>
        <strain evidence="7">CHK152-2871</strain>
    </source>
</reference>
<dbReference type="InterPro" id="IPR010664">
    <property type="entry name" value="LipoPS_assembly_LptC-rel"/>
</dbReference>
<evidence type="ECO:0000256" key="3">
    <source>
        <dbReference type="ARBA" id="ARBA00022692"/>
    </source>
</evidence>
<dbReference type="NCBIfam" id="TIGR04409">
    <property type="entry name" value="LptC_YrbK"/>
    <property type="match status" value="1"/>
</dbReference>
<dbReference type="Pfam" id="PF06835">
    <property type="entry name" value="LptC"/>
    <property type="match status" value="1"/>
</dbReference>
<protein>
    <submittedName>
        <fullName evidence="7">LPS export ABC transporter periplasmic protein LptC</fullName>
    </submittedName>
</protein>
<feature type="transmembrane region" description="Helical" evidence="6">
    <location>
        <begin position="7"/>
        <end position="29"/>
    </location>
</feature>
<sequence>MGLSKKKIYFIVFLSIALLCTAGFLWAWFVTRDIRKNVSGALNKTQKVEVKHLILTETKDHKKYWELYAKTGSYDSALKVVVLTEIIGNFYDEDKNVALSFESPKGTYRDEDKNVILEGETLIVSKDGSSILADKIEWGGKNTDIIATGNVRIKRNEDFATVSKKAVFNSDLTFFKIIGDSQVQIYAKEGTKQEKLDLFSTKGK</sequence>
<dbReference type="GO" id="GO:0005886">
    <property type="term" value="C:plasma membrane"/>
    <property type="evidence" value="ECO:0007669"/>
    <property type="project" value="InterPro"/>
</dbReference>
<keyword evidence="1" id="KW-1003">Cell membrane</keyword>
<dbReference type="InterPro" id="IPR052363">
    <property type="entry name" value="LPS_export_LptC"/>
</dbReference>
<evidence type="ECO:0000256" key="4">
    <source>
        <dbReference type="ARBA" id="ARBA00022989"/>
    </source>
</evidence>
<keyword evidence="3 6" id="KW-0812">Transmembrane</keyword>